<dbReference type="SUPFAM" id="SSF142433">
    <property type="entry name" value="CinA-like"/>
    <property type="match status" value="1"/>
</dbReference>
<dbReference type="InterPro" id="IPR050101">
    <property type="entry name" value="CinA"/>
</dbReference>
<name>A0A6B2M1U4_9BACT</name>
<dbReference type="InterPro" id="IPR008135">
    <property type="entry name" value="Competence-induced_CinA"/>
</dbReference>
<evidence type="ECO:0000259" key="2">
    <source>
        <dbReference type="SMART" id="SM00852"/>
    </source>
</evidence>
<dbReference type="Pfam" id="PF00994">
    <property type="entry name" value="MoCF_biosynth"/>
    <property type="match status" value="1"/>
</dbReference>
<dbReference type="PANTHER" id="PTHR13939">
    <property type="entry name" value="NICOTINAMIDE-NUCLEOTIDE AMIDOHYDROLASE PNCC"/>
    <property type="match status" value="1"/>
</dbReference>
<gene>
    <name evidence="3" type="ORF">G0Q06_06275</name>
</gene>
<dbReference type="NCBIfam" id="TIGR00199">
    <property type="entry name" value="PncC_domain"/>
    <property type="match status" value="1"/>
</dbReference>
<dbReference type="NCBIfam" id="TIGR00200">
    <property type="entry name" value="cinA_nterm"/>
    <property type="match status" value="1"/>
</dbReference>
<comment type="similarity">
    <text evidence="1">Belongs to the CinA family.</text>
</comment>
<feature type="domain" description="MoaB/Mog" evidence="2">
    <location>
        <begin position="25"/>
        <end position="192"/>
    </location>
</feature>
<evidence type="ECO:0000313" key="4">
    <source>
        <dbReference type="Proteomes" id="UP000478417"/>
    </source>
</evidence>
<accession>A0A6B2M1U4</accession>
<dbReference type="RefSeq" id="WP_163963601.1">
    <property type="nucleotide sequence ID" value="NZ_JAAGNX010000002.1"/>
</dbReference>
<dbReference type="Pfam" id="PF18146">
    <property type="entry name" value="CinA_KH"/>
    <property type="match status" value="1"/>
</dbReference>
<reference evidence="3 4" key="1">
    <citation type="submission" date="2020-02" db="EMBL/GenBank/DDBJ databases">
        <title>Albibacoteraceae fam. nov., the first described family within the subdivision 4 Verrucomicrobia.</title>
        <authorList>
            <person name="Xi F."/>
        </authorList>
    </citation>
    <scope>NUCLEOTIDE SEQUENCE [LARGE SCALE GENOMIC DNA]</scope>
    <source>
        <strain evidence="3 4">CK1056</strain>
    </source>
</reference>
<dbReference type="InterPro" id="IPR036425">
    <property type="entry name" value="MoaB/Mog-like_dom_sf"/>
</dbReference>
<dbReference type="InterPro" id="IPR041424">
    <property type="entry name" value="CinA_KH"/>
</dbReference>
<dbReference type="SUPFAM" id="SSF53218">
    <property type="entry name" value="Molybdenum cofactor biosynthesis proteins"/>
    <property type="match status" value="1"/>
</dbReference>
<dbReference type="Proteomes" id="UP000478417">
    <property type="component" value="Unassembled WGS sequence"/>
</dbReference>
<organism evidence="3 4">
    <name type="scientific">Oceanipulchritudo coccoides</name>
    <dbReference type="NCBI Taxonomy" id="2706888"/>
    <lineage>
        <taxon>Bacteria</taxon>
        <taxon>Pseudomonadati</taxon>
        <taxon>Verrucomicrobiota</taxon>
        <taxon>Opitutia</taxon>
        <taxon>Puniceicoccales</taxon>
        <taxon>Oceanipulchritudinaceae</taxon>
        <taxon>Oceanipulchritudo</taxon>
    </lineage>
</organism>
<dbReference type="PANTHER" id="PTHR13939:SF0">
    <property type="entry name" value="NMN AMIDOHYDROLASE-LIKE PROTEIN YFAY"/>
    <property type="match status" value="1"/>
</dbReference>
<evidence type="ECO:0000256" key="1">
    <source>
        <dbReference type="HAMAP-Rule" id="MF_00226"/>
    </source>
</evidence>
<dbReference type="HAMAP" id="MF_00226_B">
    <property type="entry name" value="CinA_B"/>
    <property type="match status" value="1"/>
</dbReference>
<sequence length="442" mass="47779">MAQQTPDDKPTGLAYRAMKTLHRVELVAIGDELLNGLRANSHLVYLGDLLQKHDLGITRASEIRDEPEEMLAAFQQALERSDLIIVTGGLGPTSDDRTADCMASALKTPLVTNKAAEEAIVEFFRARDREPTPNNFKQCEIVEGGEALLNSNGTAPGQWIEKDEKVIVLLPGPPRELKPMFEEQVLPRLLKKAWAKEGAPPVEIRTLGLGESVVADMLEPILAEAGDKVRVAYCAHMNYVDVRLTPVEGGLDGKALRALGEVCRQRLGIGFLGYGTPDIACVILKQLRGLNKSLAVAESCTGGLLASRFTDMAGASKVFKGGVVCYNNEIKEAILNIPDCILSQHGAVSAECAVAMATAVAELMESDYALAITGYAGPNGGREPAGTVYLGYHSPVGAWSRKVVLPGNRIAVKERAVVASLDFLRHKLEKYKMYDLLESLKC</sequence>
<evidence type="ECO:0000313" key="3">
    <source>
        <dbReference type="EMBL" id="NDV62047.1"/>
    </source>
</evidence>
<dbReference type="Gene3D" id="3.40.980.10">
    <property type="entry name" value="MoaB/Mog-like domain"/>
    <property type="match status" value="1"/>
</dbReference>
<proteinExistence type="inferred from homology"/>
<dbReference type="Gene3D" id="3.30.70.2860">
    <property type="match status" value="1"/>
</dbReference>
<comment type="caution">
    <text evidence="3">The sequence shown here is derived from an EMBL/GenBank/DDBJ whole genome shotgun (WGS) entry which is preliminary data.</text>
</comment>
<dbReference type="PIRSF" id="PIRSF006728">
    <property type="entry name" value="CinA"/>
    <property type="match status" value="1"/>
</dbReference>
<dbReference type="InterPro" id="IPR001453">
    <property type="entry name" value="MoaB/Mog_dom"/>
</dbReference>
<dbReference type="AlphaFoldDB" id="A0A6B2M1U4"/>
<dbReference type="Pfam" id="PF02464">
    <property type="entry name" value="CinA"/>
    <property type="match status" value="1"/>
</dbReference>
<dbReference type="EMBL" id="JAAGNX010000002">
    <property type="protein sequence ID" value="NDV62047.1"/>
    <property type="molecule type" value="Genomic_DNA"/>
</dbReference>
<dbReference type="SMART" id="SM00852">
    <property type="entry name" value="MoCF_biosynth"/>
    <property type="match status" value="1"/>
</dbReference>
<dbReference type="CDD" id="cd00885">
    <property type="entry name" value="cinA"/>
    <property type="match status" value="1"/>
</dbReference>
<dbReference type="InterPro" id="IPR008136">
    <property type="entry name" value="CinA_C"/>
</dbReference>
<dbReference type="InterPro" id="IPR036653">
    <property type="entry name" value="CinA-like_C"/>
</dbReference>
<keyword evidence="4" id="KW-1185">Reference proteome</keyword>
<protein>
    <recommendedName>
        <fullName evidence="1">CinA-like protein</fullName>
    </recommendedName>
</protein>
<dbReference type="Gene3D" id="3.90.950.20">
    <property type="entry name" value="CinA-like"/>
    <property type="match status" value="1"/>
</dbReference>